<evidence type="ECO:0000313" key="4">
    <source>
        <dbReference type="Proteomes" id="UP000268093"/>
    </source>
</evidence>
<dbReference type="Proteomes" id="UP000268093">
    <property type="component" value="Unassembled WGS sequence"/>
</dbReference>
<dbReference type="AlphaFoldDB" id="A0A433DC36"/>
<evidence type="ECO:0000259" key="2">
    <source>
        <dbReference type="Pfam" id="PF17667"/>
    </source>
</evidence>
<dbReference type="PANTHER" id="PTHR38248">
    <property type="entry name" value="FUNK1 6"/>
    <property type="match status" value="1"/>
</dbReference>
<reference evidence="3 4" key="1">
    <citation type="journal article" date="2018" name="New Phytol.">
        <title>Phylogenomics of Endogonaceae and evolution of mycorrhizas within Mucoromycota.</title>
        <authorList>
            <person name="Chang Y."/>
            <person name="Desiro A."/>
            <person name="Na H."/>
            <person name="Sandor L."/>
            <person name="Lipzen A."/>
            <person name="Clum A."/>
            <person name="Barry K."/>
            <person name="Grigoriev I.V."/>
            <person name="Martin F.M."/>
            <person name="Stajich J.E."/>
            <person name="Smith M.E."/>
            <person name="Bonito G."/>
            <person name="Spatafora J.W."/>
        </authorList>
    </citation>
    <scope>NUCLEOTIDE SEQUENCE [LARGE SCALE GENOMIC DNA]</scope>
    <source>
        <strain evidence="3 4">GMNB39</strain>
    </source>
</reference>
<feature type="domain" description="Fungal-type protein kinase" evidence="2">
    <location>
        <begin position="154"/>
        <end position="256"/>
    </location>
</feature>
<dbReference type="Pfam" id="PF17667">
    <property type="entry name" value="Pkinase_fungal"/>
    <property type="match status" value="1"/>
</dbReference>
<organism evidence="3 4">
    <name type="scientific">Jimgerdemannia flammicorona</name>
    <dbReference type="NCBI Taxonomy" id="994334"/>
    <lineage>
        <taxon>Eukaryota</taxon>
        <taxon>Fungi</taxon>
        <taxon>Fungi incertae sedis</taxon>
        <taxon>Mucoromycota</taxon>
        <taxon>Mucoromycotina</taxon>
        <taxon>Endogonomycetes</taxon>
        <taxon>Endogonales</taxon>
        <taxon>Endogonaceae</taxon>
        <taxon>Jimgerdemannia</taxon>
    </lineage>
</organism>
<feature type="region of interest" description="Disordered" evidence="1">
    <location>
        <begin position="1"/>
        <end position="25"/>
    </location>
</feature>
<evidence type="ECO:0000313" key="3">
    <source>
        <dbReference type="EMBL" id="RUP48408.1"/>
    </source>
</evidence>
<dbReference type="OrthoDB" id="5584477at2759"/>
<name>A0A433DC36_9FUNG</name>
<proteinExistence type="predicted"/>
<accession>A0A433DC36</accession>
<comment type="caution">
    <text evidence="3">The sequence shown here is derived from an EMBL/GenBank/DDBJ whole genome shotgun (WGS) entry which is preliminary data.</text>
</comment>
<keyword evidence="4" id="KW-1185">Reference proteome</keyword>
<feature type="non-terminal residue" evidence="3">
    <location>
        <position position="258"/>
    </location>
</feature>
<evidence type="ECO:0000256" key="1">
    <source>
        <dbReference type="SAM" id="MobiDB-lite"/>
    </source>
</evidence>
<dbReference type="InterPro" id="IPR040976">
    <property type="entry name" value="Pkinase_fungal"/>
</dbReference>
<sequence length="258" mass="28971">MLLPDQVDKSLANTPPNTPPSSTVDVNVVKSTPVRQTTASSLTSKTRKSIGSLLENELEGILHRDIPEFVDKFFGSRRVDPSVVDKIKRMLRTYPKDGASEYHFYGSFIRLVNAISSNSSRSKLICHDKRPLKGGDALRKPDLLGVDGTLEITLPLNWCDIGFVVEFKPKLDMDSHKTDIQLASYAREVFGAQPSRRFVLGFTVCCTRMRLWLFDRSGGISSEMFDIKEETVKFVRVISGLINKNEIELGYDPTIKMP</sequence>
<gene>
    <name evidence="3" type="ORF">BC936DRAFT_144604</name>
</gene>
<dbReference type="EMBL" id="RBNI01003369">
    <property type="protein sequence ID" value="RUP48408.1"/>
    <property type="molecule type" value="Genomic_DNA"/>
</dbReference>
<dbReference type="PANTHER" id="PTHR38248:SF2">
    <property type="entry name" value="FUNK1 11"/>
    <property type="match status" value="1"/>
</dbReference>
<protein>
    <recommendedName>
        <fullName evidence="2">Fungal-type protein kinase domain-containing protein</fullName>
    </recommendedName>
</protein>